<reference evidence="1" key="1">
    <citation type="submission" date="2023-08" db="EMBL/GenBank/DDBJ databases">
        <title>A de novo genome assembly of Solanum verrucosum Schlechtendal, a Mexican diploid species geographically isolated from the other diploid A-genome species in potato relatives.</title>
        <authorList>
            <person name="Hosaka K."/>
        </authorList>
    </citation>
    <scope>NUCLEOTIDE SEQUENCE</scope>
    <source>
        <tissue evidence="1">Young leaves</tissue>
    </source>
</reference>
<evidence type="ECO:0000313" key="1">
    <source>
        <dbReference type="EMBL" id="WMV45715.1"/>
    </source>
</evidence>
<gene>
    <name evidence="1" type="ORF">MTR67_039100</name>
</gene>
<dbReference type="Proteomes" id="UP001234989">
    <property type="component" value="Chromosome 9"/>
</dbReference>
<name>A0AAF0UGC0_SOLVR</name>
<sequence length="22" mass="2607">MEFMLSYTLITRVCNISLSKRT</sequence>
<keyword evidence="2" id="KW-1185">Reference proteome</keyword>
<accession>A0AAF0UGC0</accession>
<protein>
    <submittedName>
        <fullName evidence="1">Uncharacterized protein</fullName>
    </submittedName>
</protein>
<proteinExistence type="predicted"/>
<dbReference type="EMBL" id="CP133620">
    <property type="protein sequence ID" value="WMV45715.1"/>
    <property type="molecule type" value="Genomic_DNA"/>
</dbReference>
<dbReference type="AlphaFoldDB" id="A0AAF0UGC0"/>
<organism evidence="1 2">
    <name type="scientific">Solanum verrucosum</name>
    <dbReference type="NCBI Taxonomy" id="315347"/>
    <lineage>
        <taxon>Eukaryota</taxon>
        <taxon>Viridiplantae</taxon>
        <taxon>Streptophyta</taxon>
        <taxon>Embryophyta</taxon>
        <taxon>Tracheophyta</taxon>
        <taxon>Spermatophyta</taxon>
        <taxon>Magnoliopsida</taxon>
        <taxon>eudicotyledons</taxon>
        <taxon>Gunneridae</taxon>
        <taxon>Pentapetalae</taxon>
        <taxon>asterids</taxon>
        <taxon>lamiids</taxon>
        <taxon>Solanales</taxon>
        <taxon>Solanaceae</taxon>
        <taxon>Solanoideae</taxon>
        <taxon>Solaneae</taxon>
        <taxon>Solanum</taxon>
    </lineage>
</organism>
<evidence type="ECO:0000313" key="2">
    <source>
        <dbReference type="Proteomes" id="UP001234989"/>
    </source>
</evidence>